<name>M7MZS8_9MICC</name>
<protein>
    <submittedName>
        <fullName evidence="1">Uncharacterized protein</fullName>
    </submittedName>
</protein>
<reference evidence="1 2" key="1">
    <citation type="journal article" date="2013" name="Genome Announc.">
        <title>Draft Genome Sequence of Arthrobacter gangotriensis Strain Lz1yT, Isolated from a Penguin Rookery Soil Sample Collected in Antarctica, near the Indian Station Dakshin Gangotri.</title>
        <authorList>
            <person name="Shivaji S."/>
            <person name="Ara S."/>
            <person name="Bandi S."/>
            <person name="Singh A."/>
            <person name="Kumar Pinnaka A."/>
        </authorList>
    </citation>
    <scope>NUCLEOTIDE SEQUENCE [LARGE SCALE GENOMIC DNA]</scope>
    <source>
        <strain evidence="1 2">Lz1y</strain>
    </source>
</reference>
<dbReference type="AlphaFoldDB" id="M7MZS8"/>
<organism evidence="1 2">
    <name type="scientific">Paeniglutamicibacter gangotriensis Lz1y</name>
    <dbReference type="NCBI Taxonomy" id="1276920"/>
    <lineage>
        <taxon>Bacteria</taxon>
        <taxon>Bacillati</taxon>
        <taxon>Actinomycetota</taxon>
        <taxon>Actinomycetes</taxon>
        <taxon>Micrococcales</taxon>
        <taxon>Micrococcaceae</taxon>
        <taxon>Paeniglutamicibacter</taxon>
    </lineage>
</organism>
<sequence>MNQLNRDDGLEGKVAVISGQAADAAREALATEGIGFWNRAAIAEELAELGAPDVGAVLEARRVDWRSRPDKTSLLLLHHAASQLGDPAPVLAEELAYTESDQQSEPLGGSLFSSLLLLSGEVERATELLSQPTAQREREVSGSILIPYLLVSASKSLDGAGDAFSWANGYLNNVNRSSGL</sequence>
<evidence type="ECO:0000313" key="1">
    <source>
        <dbReference type="EMBL" id="EMR00461.1"/>
    </source>
</evidence>
<dbReference type="RefSeq" id="WP_007269675.1">
    <property type="nucleotide sequence ID" value="NZ_AOCK01000001.1"/>
</dbReference>
<proteinExistence type="predicted"/>
<dbReference type="PATRIC" id="fig|1276920.7.peg.467"/>
<gene>
    <name evidence="1" type="ORF">ADIAG_00468</name>
</gene>
<dbReference type="EMBL" id="AOCK01000001">
    <property type="protein sequence ID" value="EMR00461.1"/>
    <property type="molecule type" value="Genomic_DNA"/>
</dbReference>
<dbReference type="STRING" id="1276920.ADIAG_00468"/>
<keyword evidence="2" id="KW-1185">Reference proteome</keyword>
<accession>M7MZS8</accession>
<comment type="caution">
    <text evidence="1">The sequence shown here is derived from an EMBL/GenBank/DDBJ whole genome shotgun (WGS) entry which is preliminary data.</text>
</comment>
<evidence type="ECO:0000313" key="2">
    <source>
        <dbReference type="Proteomes" id="UP000012015"/>
    </source>
</evidence>
<dbReference type="Proteomes" id="UP000012015">
    <property type="component" value="Unassembled WGS sequence"/>
</dbReference>